<keyword evidence="11" id="KW-1185">Reference proteome</keyword>
<dbReference type="InterPro" id="IPR053958">
    <property type="entry name" value="HMGCR/SNAP/NPC1-like_SSD"/>
</dbReference>
<feature type="transmembrane region" description="Helical" evidence="8">
    <location>
        <begin position="209"/>
        <end position="230"/>
    </location>
</feature>
<feature type="domain" description="SSD" evidence="9">
    <location>
        <begin position="107"/>
        <end position="264"/>
    </location>
</feature>
<comment type="caution">
    <text evidence="10">The sequence shown here is derived from an EMBL/GenBank/DDBJ whole genome shotgun (WGS) entry which is preliminary data.</text>
</comment>
<dbReference type="AlphaFoldDB" id="A0A9P9Z041"/>
<feature type="transmembrane region" description="Helical" evidence="8">
    <location>
        <begin position="12"/>
        <end position="34"/>
    </location>
</feature>
<keyword evidence="8" id="KW-1133">Transmembrane helix</keyword>
<dbReference type="InterPro" id="IPR000731">
    <property type="entry name" value="SSD"/>
</dbReference>
<dbReference type="Proteomes" id="UP001059596">
    <property type="component" value="Chromosome 3R"/>
</dbReference>
<feature type="transmembrane region" description="Helical" evidence="8">
    <location>
        <begin position="136"/>
        <end position="157"/>
    </location>
</feature>
<keyword evidence="4" id="KW-0677">Repeat</keyword>
<evidence type="ECO:0000313" key="11">
    <source>
        <dbReference type="Proteomes" id="UP001059596"/>
    </source>
</evidence>
<feature type="transmembrane region" description="Helical" evidence="8">
    <location>
        <begin position="242"/>
        <end position="266"/>
    </location>
</feature>
<keyword evidence="5" id="KW-0256">Endoplasmic reticulum</keyword>
<dbReference type="GO" id="GO:0032933">
    <property type="term" value="P:SREBP signaling pathway"/>
    <property type="evidence" value="ECO:0007669"/>
    <property type="project" value="InterPro"/>
</dbReference>
<protein>
    <recommendedName>
        <fullName evidence="9">SSD domain-containing protein</fullName>
    </recommendedName>
</protein>
<dbReference type="PROSITE" id="PS51257">
    <property type="entry name" value="PROKAR_LIPOPROTEIN"/>
    <property type="match status" value="1"/>
</dbReference>
<evidence type="ECO:0000256" key="2">
    <source>
        <dbReference type="ARBA" id="ARBA00004394"/>
    </source>
</evidence>
<dbReference type="Pfam" id="PF12349">
    <property type="entry name" value="Sterol-sensing"/>
    <property type="match status" value="1"/>
</dbReference>
<dbReference type="InterPro" id="IPR030225">
    <property type="entry name" value="SCAP"/>
</dbReference>
<dbReference type="GO" id="GO:0000139">
    <property type="term" value="C:Golgi membrane"/>
    <property type="evidence" value="ECO:0007669"/>
    <property type="project" value="UniProtKB-SubCell"/>
</dbReference>
<keyword evidence="3" id="KW-0853">WD repeat</keyword>
<dbReference type="PANTHER" id="PTHR46378:SF1">
    <property type="entry name" value="STEROL REGULATORY ELEMENT-BINDING PROTEIN CLEAVAGE-ACTIVATING PROTEIN"/>
    <property type="match status" value="1"/>
</dbReference>
<gene>
    <name evidence="10" type="ORF">M5D96_002493</name>
</gene>
<evidence type="ECO:0000256" key="8">
    <source>
        <dbReference type="SAM" id="Phobius"/>
    </source>
</evidence>
<dbReference type="GO" id="GO:0032934">
    <property type="term" value="F:sterol binding"/>
    <property type="evidence" value="ECO:0007669"/>
    <property type="project" value="InterPro"/>
</dbReference>
<accession>A0A9P9Z041</accession>
<evidence type="ECO:0000259" key="9">
    <source>
        <dbReference type="PROSITE" id="PS50156"/>
    </source>
</evidence>
<feature type="transmembrane region" description="Helical" evidence="8">
    <location>
        <begin position="103"/>
        <end position="124"/>
    </location>
</feature>
<comment type="subcellular location">
    <subcellularLocation>
        <location evidence="1">Endoplasmic reticulum</location>
    </subcellularLocation>
    <subcellularLocation>
        <location evidence="2">Golgi apparatus membrane</location>
    </subcellularLocation>
</comment>
<sequence>MIGRLFRAHGEFCASHPWEVIVALLTITACMLTVDKNNTLDASSGLGAATASAAAAGGTGGSGAAMPTASVGGSASASASATSSRHRPCHGWSQSCDGLEAEYNAADVILMTIVRCTAVLYCYYQFCSLHRLGSKYVLGIAGLFTVFSSFIFTTAIIKFLGSDISELKDALFFLLLVIDLSNSGRLAQLALSGSNQAEVTQNIARGLELLGPAISLDTVVEVLLVGVGTLSGVQRLEVLCMFAVLSVLVNYVVFMTFYPACLSLIFDLSRSGVDMSVVREKAKGSLLLKSLTEEEQKANPVLQRVKLIMTTGLMAVHIYSRVAFSGSDYDSVDKTLSPTLSLNVSNNRTESGEIADIIIKWLTMSADHIVISIVLIALVVKFICFDNRDPLPDQLRQSGPVAIAAKASQTMPIEEKQEELAEQTRHPEIRSVVRAPLFTIEEQSSANASTQTELLPCAIALSVPFGHHDRSRNAWTS</sequence>
<dbReference type="PROSITE" id="PS50156">
    <property type="entry name" value="SSD"/>
    <property type="match status" value="1"/>
</dbReference>
<evidence type="ECO:0000256" key="5">
    <source>
        <dbReference type="ARBA" id="ARBA00022824"/>
    </source>
</evidence>
<name>A0A9P9Z041_9MUSC</name>
<dbReference type="EMBL" id="JAMKOV010000001">
    <property type="protein sequence ID" value="KAI8046291.1"/>
    <property type="molecule type" value="Genomic_DNA"/>
</dbReference>
<keyword evidence="7 8" id="KW-0472">Membrane</keyword>
<dbReference type="GO" id="GO:0005789">
    <property type="term" value="C:endoplasmic reticulum membrane"/>
    <property type="evidence" value="ECO:0007669"/>
    <property type="project" value="InterPro"/>
</dbReference>
<evidence type="ECO:0000256" key="4">
    <source>
        <dbReference type="ARBA" id="ARBA00022737"/>
    </source>
</evidence>
<dbReference type="GO" id="GO:0045540">
    <property type="term" value="P:regulation of cholesterol biosynthetic process"/>
    <property type="evidence" value="ECO:0007669"/>
    <property type="project" value="TreeGrafter"/>
</dbReference>
<dbReference type="GO" id="GO:0032936">
    <property type="term" value="C:SREBP-SCAP complex"/>
    <property type="evidence" value="ECO:0007669"/>
    <property type="project" value="TreeGrafter"/>
</dbReference>
<dbReference type="SUPFAM" id="SSF82866">
    <property type="entry name" value="Multidrug efflux transporter AcrB transmembrane domain"/>
    <property type="match status" value="1"/>
</dbReference>
<evidence type="ECO:0000256" key="1">
    <source>
        <dbReference type="ARBA" id="ARBA00004240"/>
    </source>
</evidence>
<evidence type="ECO:0000256" key="7">
    <source>
        <dbReference type="ARBA" id="ARBA00023136"/>
    </source>
</evidence>
<evidence type="ECO:0000313" key="10">
    <source>
        <dbReference type="EMBL" id="KAI8046291.1"/>
    </source>
</evidence>
<keyword evidence="6" id="KW-0333">Golgi apparatus</keyword>
<proteinExistence type="predicted"/>
<reference evidence="10" key="1">
    <citation type="journal article" date="2023" name="Genome Biol. Evol.">
        <title>Long-read-based Genome Assembly of Drosophila gunungcola Reveals Fewer Chemosensory Genes in Flower-breeding Species.</title>
        <authorList>
            <person name="Negi A."/>
            <person name="Liao B.Y."/>
            <person name="Yeh S.D."/>
        </authorList>
    </citation>
    <scope>NUCLEOTIDE SEQUENCE</scope>
    <source>
        <strain evidence="10">Sukarami</strain>
    </source>
</reference>
<evidence type="ECO:0000256" key="6">
    <source>
        <dbReference type="ARBA" id="ARBA00023034"/>
    </source>
</evidence>
<organism evidence="10 11">
    <name type="scientific">Drosophila gunungcola</name>
    <name type="common">fruit fly</name>
    <dbReference type="NCBI Taxonomy" id="103775"/>
    <lineage>
        <taxon>Eukaryota</taxon>
        <taxon>Metazoa</taxon>
        <taxon>Ecdysozoa</taxon>
        <taxon>Arthropoda</taxon>
        <taxon>Hexapoda</taxon>
        <taxon>Insecta</taxon>
        <taxon>Pterygota</taxon>
        <taxon>Neoptera</taxon>
        <taxon>Endopterygota</taxon>
        <taxon>Diptera</taxon>
        <taxon>Brachycera</taxon>
        <taxon>Muscomorpha</taxon>
        <taxon>Ephydroidea</taxon>
        <taxon>Drosophilidae</taxon>
        <taxon>Drosophila</taxon>
        <taxon>Sophophora</taxon>
    </lineage>
</organism>
<evidence type="ECO:0000256" key="3">
    <source>
        <dbReference type="ARBA" id="ARBA00022574"/>
    </source>
</evidence>
<keyword evidence="8" id="KW-0812">Transmembrane</keyword>
<dbReference type="PANTHER" id="PTHR46378">
    <property type="entry name" value="STEROL REGULATORY ELEMENT-BINDING PROTEIN CLEAVAGE-ACTIVATING PROTEIN"/>
    <property type="match status" value="1"/>
</dbReference>